<reference evidence="4" key="1">
    <citation type="submission" date="2009-11" db="EMBL/GenBank/DDBJ databases">
        <title>The complete chromosome of Xylanimonas cellulosilytica DSM 15894.</title>
        <authorList>
            <consortium name="US DOE Joint Genome Institute (JGI-PGF)"/>
            <person name="Lucas S."/>
            <person name="Copeland A."/>
            <person name="Lapidus A."/>
            <person name="Glavina del Rio T."/>
            <person name="Dalin E."/>
            <person name="Tice H."/>
            <person name="Bruce D."/>
            <person name="Goodwin L."/>
            <person name="Pitluck S."/>
            <person name="Kyrpides N."/>
            <person name="Mavromatis K."/>
            <person name="Ivanova N."/>
            <person name="Mikhailova N."/>
            <person name="Foster B."/>
            <person name="Clum A."/>
            <person name="Brettin T."/>
            <person name="Detter J.C."/>
            <person name="Han C."/>
            <person name="Larimer F."/>
            <person name="Land M."/>
            <person name="Hauser L."/>
            <person name="Markowitz V."/>
            <person name="Cheng J.F."/>
            <person name="Hugenholtz P."/>
            <person name="Woyke T."/>
            <person name="Wu D."/>
            <person name="Gehrich-Schroeter G."/>
            <person name="Schneider S."/>
            <person name="Pukall S.R."/>
            <person name="Klenk H.P."/>
            <person name="Eisen J.A."/>
        </authorList>
    </citation>
    <scope>NUCLEOTIDE SEQUENCE [LARGE SCALE GENOMIC DNA]</scope>
    <source>
        <strain evidence="4">DSM 15894 / CECT 5975 / LMG 20990 / XIL07</strain>
    </source>
</reference>
<dbReference type="PANTHER" id="PTHR35861:SF1">
    <property type="entry name" value="PHAGE TAIL SHEATH PROTEIN"/>
    <property type="match status" value="1"/>
</dbReference>
<dbReference type="Proteomes" id="UP000002255">
    <property type="component" value="Chromosome"/>
</dbReference>
<dbReference type="Pfam" id="PF17482">
    <property type="entry name" value="Phage_sheath_1C"/>
    <property type="match status" value="1"/>
</dbReference>
<evidence type="ECO:0000313" key="4">
    <source>
        <dbReference type="Proteomes" id="UP000002255"/>
    </source>
</evidence>
<reference evidence="3 4" key="2">
    <citation type="journal article" date="2010" name="Stand. Genomic Sci.">
        <title>Complete genome sequence of Xylanimonas cellulosilytica type strain (XIL07).</title>
        <authorList>
            <person name="Foster B."/>
            <person name="Pukall R."/>
            <person name="Abt B."/>
            <person name="Nolan M."/>
            <person name="Glavina Del Rio T."/>
            <person name="Chen F."/>
            <person name="Lucas S."/>
            <person name="Tice H."/>
            <person name="Pitluck S."/>
            <person name="Cheng J.-F."/>
            <person name="Chertkov O."/>
            <person name="Brettin T."/>
            <person name="Han C."/>
            <person name="Detter J.C."/>
            <person name="Bruce D."/>
            <person name="Goodwin L."/>
            <person name="Ivanova N."/>
            <person name="Mavromatis K."/>
            <person name="Pati A."/>
            <person name="Mikhailova N."/>
            <person name="Chen A."/>
            <person name="Palaniappan K."/>
            <person name="Land M."/>
            <person name="Hauser L."/>
            <person name="Chang Y.-J."/>
            <person name="Jeffries C.D."/>
            <person name="Chain P."/>
            <person name="Rohde M."/>
            <person name="Goeker M."/>
            <person name="Bristow J."/>
            <person name="Eisen J.A."/>
            <person name="Markowitz V."/>
            <person name="Hugenholtz P."/>
            <person name="Kyrpides N.C."/>
            <person name="Klenk H.-P."/>
            <person name="Lapidus A."/>
        </authorList>
    </citation>
    <scope>NUCLEOTIDE SEQUENCE [LARGE SCALE GENOMIC DNA]</scope>
    <source>
        <strain evidence="4">DSM 15894 / CECT 5975 / LMG 20990 / XIL07</strain>
    </source>
</reference>
<comment type="similarity">
    <text evidence="1">Belongs to the myoviridae tail sheath protein family.</text>
</comment>
<evidence type="ECO:0000259" key="2">
    <source>
        <dbReference type="Pfam" id="PF17482"/>
    </source>
</evidence>
<protein>
    <submittedName>
        <fullName evidence="3">Tail sheath protein</fullName>
    </submittedName>
</protein>
<evidence type="ECO:0000256" key="1">
    <source>
        <dbReference type="ARBA" id="ARBA00008005"/>
    </source>
</evidence>
<dbReference type="RefSeq" id="WP_012878719.1">
    <property type="nucleotide sequence ID" value="NC_013530.1"/>
</dbReference>
<organism evidence="3 4">
    <name type="scientific">Xylanimonas cellulosilytica (strain DSM 15894 / JCM 12276 / CECT 5975 / KCTC 9989 / LMG 20990 / NBRC 107835 / XIL07)</name>
    <dbReference type="NCBI Taxonomy" id="446471"/>
    <lineage>
        <taxon>Bacteria</taxon>
        <taxon>Bacillati</taxon>
        <taxon>Actinomycetota</taxon>
        <taxon>Actinomycetes</taxon>
        <taxon>Micrococcales</taxon>
        <taxon>Promicromonosporaceae</taxon>
        <taxon>Xylanimonas</taxon>
    </lineage>
</organism>
<dbReference type="STRING" id="446471.Xcel_1958"/>
<dbReference type="OrthoDB" id="9767864at2"/>
<feature type="domain" description="Tail sheath protein C-terminal" evidence="2">
    <location>
        <begin position="557"/>
        <end position="662"/>
    </location>
</feature>
<accession>D1BTJ8</accession>
<gene>
    <name evidence="3" type="ordered locus">Xcel_1958</name>
</gene>
<dbReference type="Gene3D" id="3.40.50.11780">
    <property type="match status" value="2"/>
</dbReference>
<dbReference type="AlphaFoldDB" id="D1BTJ8"/>
<evidence type="ECO:0000313" key="3">
    <source>
        <dbReference type="EMBL" id="ACZ30977.1"/>
    </source>
</evidence>
<dbReference type="HOGENOM" id="CLU_009303_1_0_11"/>
<sequence>MVFALRTPGAYYERVDAGGELVSPLRTDVTGFVGIAERGPLDLPVPVESWRQFVSWFGDVSPAGFLGYAVRGFFANGGQRAWVVRVASRDAAAGAACAGTGLVSAAGQVWRLRASSEGTWGNGLTASLREVNRVQRRSVAGDAAGRWTAVASVAGVARGLHVRLSQPGRVPQHRVVSAVDPVTGRVYWVHPQGEGLPYDAPVMGLDPDVPVLLEGVEWRLVVSENDVLVAVYDQLSLVPENERYGPRVLAAPRGPVDPVTRVQAWTPPQPVVLEELRATTADLTPFEPAGTDRLELAGGRAGLAALMPQDFFGEPVATSDSREAAALKLRGMRTLEEIGEIGLLAVPDAFVRPEVPNPVVPPEPVEPDPCRGSCPPCDDVGGSYGSEPHDLVPGTARPVPFDDLPPVFTDQQSYLVQAQLVNQCERLRYRFALLDPPWAAATDAAGGTSAVLDWRARFDSPRAALSYPWLGVLDPLTPAGGNVRLVPPSGHVAGAYAATDLAVGVHRAAAGSVLDWTLRASVDVDAERHGVLNDAGVNVARTVAGRGLRLLGARTCSSDPDWRYVPVRRLLSMIEKALELALQWVVFEPNGMLTRARVTMTATMLLLGLHESGALAGATPDESFRVVSDPDNNPPQVTDRGELVVDVLVAPVLPLEFVLVRVGRVGDSLVVRSDAVPAGALTGGAP</sequence>
<dbReference type="PANTHER" id="PTHR35861">
    <property type="match status" value="1"/>
</dbReference>
<dbReference type="InterPro" id="IPR052042">
    <property type="entry name" value="Tail_sheath_structural"/>
</dbReference>
<dbReference type="eggNOG" id="COG3497">
    <property type="taxonomic scope" value="Bacteria"/>
</dbReference>
<dbReference type="KEGG" id="xce:Xcel_1958"/>
<dbReference type="InterPro" id="IPR020287">
    <property type="entry name" value="Tail_sheath_C"/>
</dbReference>
<dbReference type="EMBL" id="CP001821">
    <property type="protein sequence ID" value="ACZ30977.1"/>
    <property type="molecule type" value="Genomic_DNA"/>
</dbReference>
<proteinExistence type="inferred from homology"/>
<keyword evidence="4" id="KW-1185">Reference proteome</keyword>
<name>D1BTJ8_XYLCX</name>